<evidence type="ECO:0000256" key="1">
    <source>
        <dbReference type="ARBA" id="ARBA00023157"/>
    </source>
</evidence>
<dbReference type="EMBL" id="CAJNOR010011040">
    <property type="protein sequence ID" value="CAF1658641.1"/>
    <property type="molecule type" value="Genomic_DNA"/>
</dbReference>
<dbReference type="PROSITE" id="PS50068">
    <property type="entry name" value="LDLRA_2"/>
    <property type="match status" value="1"/>
</dbReference>
<evidence type="ECO:0000313" key="4">
    <source>
        <dbReference type="EMBL" id="CAF1658641.1"/>
    </source>
</evidence>
<dbReference type="Proteomes" id="UP000663828">
    <property type="component" value="Unassembled WGS sequence"/>
</dbReference>
<evidence type="ECO:0000313" key="3">
    <source>
        <dbReference type="EMBL" id="CAF1528445.1"/>
    </source>
</evidence>
<comment type="caution">
    <text evidence="3">The sequence shown here is derived from an EMBL/GenBank/DDBJ whole genome shotgun (WGS) entry which is preliminary data.</text>
</comment>
<sequence>MIALRVTMKINDRHRTKCGGASECWPPLQMEHACPMSYEQTEEMLPFQSFCDESHVYISSDNYTISCLPHIRVNDKIDDCIRATDEPWLCHRTFNSYDSFIRFRCLKDRTCLRVSSLCDQNADCPLNDDEQFCKNQSFTCQQNSIEQILCKLKENNQHRIKFFSIITSSPYPILTKPNEQNQFVEIHKEKENSTNIKKNSKFSKEDQQWSHYCKSGIMIKKQINNGTSYECLYSSSYSDNFYQYENQRISLTLQLSSTNRYEIYSIIILLNNKETNEIVTFNRFQYIPKDSCTIKFHRILLY</sequence>
<keyword evidence="1 2" id="KW-1015">Disulfide bond</keyword>
<proteinExistence type="predicted"/>
<dbReference type="OrthoDB" id="9988974at2759"/>
<dbReference type="Proteomes" id="UP000663852">
    <property type="component" value="Unassembled WGS sequence"/>
</dbReference>
<dbReference type="CDD" id="cd00112">
    <property type="entry name" value="LDLa"/>
    <property type="match status" value="1"/>
</dbReference>
<evidence type="ECO:0000313" key="5">
    <source>
        <dbReference type="Proteomes" id="UP000663828"/>
    </source>
</evidence>
<evidence type="ECO:0000256" key="2">
    <source>
        <dbReference type="PROSITE-ProRule" id="PRU00124"/>
    </source>
</evidence>
<evidence type="ECO:0000313" key="6">
    <source>
        <dbReference type="Proteomes" id="UP000663852"/>
    </source>
</evidence>
<dbReference type="EMBL" id="CAJNOJ010000847">
    <property type="protein sequence ID" value="CAF1528445.1"/>
    <property type="molecule type" value="Genomic_DNA"/>
</dbReference>
<dbReference type="InterPro" id="IPR002172">
    <property type="entry name" value="LDrepeatLR_classA_rpt"/>
</dbReference>
<dbReference type="AlphaFoldDB" id="A0A815V188"/>
<keyword evidence="5" id="KW-1185">Reference proteome</keyword>
<organism evidence="3 6">
    <name type="scientific">Adineta ricciae</name>
    <name type="common">Rotifer</name>
    <dbReference type="NCBI Taxonomy" id="249248"/>
    <lineage>
        <taxon>Eukaryota</taxon>
        <taxon>Metazoa</taxon>
        <taxon>Spiralia</taxon>
        <taxon>Gnathifera</taxon>
        <taxon>Rotifera</taxon>
        <taxon>Eurotatoria</taxon>
        <taxon>Bdelloidea</taxon>
        <taxon>Adinetida</taxon>
        <taxon>Adinetidae</taxon>
        <taxon>Adineta</taxon>
    </lineage>
</organism>
<comment type="caution">
    <text evidence="2">Lacks conserved residue(s) required for the propagation of feature annotation.</text>
</comment>
<accession>A0A815V188</accession>
<name>A0A815V188_ADIRI</name>
<feature type="disulfide bond" evidence="2">
    <location>
        <begin position="118"/>
        <end position="133"/>
    </location>
</feature>
<gene>
    <name evidence="3" type="ORF">EDS130_LOCUS44375</name>
    <name evidence="4" type="ORF">XAT740_LOCUS56411</name>
</gene>
<reference evidence="3" key="1">
    <citation type="submission" date="2021-02" db="EMBL/GenBank/DDBJ databases">
        <authorList>
            <person name="Nowell W R."/>
        </authorList>
    </citation>
    <scope>NUCLEOTIDE SEQUENCE</scope>
</reference>
<protein>
    <submittedName>
        <fullName evidence="3">Uncharacterized protein</fullName>
    </submittedName>
</protein>